<dbReference type="OrthoDB" id="204680at2157"/>
<protein>
    <submittedName>
        <fullName evidence="2">Histidine kinase</fullName>
    </submittedName>
</protein>
<accession>A0A7D5TBL6</accession>
<sequence>MSTATEATTEEPYANDSWQAGVVGGILGALVMGALVVAMNEPTIAVAIPSLYALAPPPNAAAGLFVHASHGAVLGVVFAAIVGALDLDSVGEQVGAGVAWGVVTWAVLAALVMPLWLDAVGSPASPPFPNFAAPSLLWHAVYGLVLGGVYAATADRL</sequence>
<dbReference type="RefSeq" id="WP_179910434.1">
    <property type="nucleotide sequence ID" value="NZ_CP058910.1"/>
</dbReference>
<feature type="transmembrane region" description="Helical" evidence="1">
    <location>
        <begin position="60"/>
        <end position="85"/>
    </location>
</feature>
<proteinExistence type="predicted"/>
<evidence type="ECO:0000256" key="1">
    <source>
        <dbReference type="SAM" id="Phobius"/>
    </source>
</evidence>
<dbReference type="InterPro" id="IPR046739">
    <property type="entry name" value="DUF6789"/>
</dbReference>
<evidence type="ECO:0000313" key="3">
    <source>
        <dbReference type="Proteomes" id="UP000509667"/>
    </source>
</evidence>
<keyword evidence="3" id="KW-1185">Reference proteome</keyword>
<keyword evidence="1" id="KW-1133">Transmembrane helix</keyword>
<dbReference type="AlphaFoldDB" id="A0A7D5TBL6"/>
<dbReference type="KEGG" id="hrr:HZS55_03880"/>
<dbReference type="Pfam" id="PF20587">
    <property type="entry name" value="DUF6789"/>
    <property type="match status" value="1"/>
</dbReference>
<keyword evidence="2" id="KW-0418">Kinase</keyword>
<feature type="transmembrane region" description="Helical" evidence="1">
    <location>
        <begin position="97"/>
        <end position="116"/>
    </location>
</feature>
<feature type="transmembrane region" description="Helical" evidence="1">
    <location>
        <begin position="20"/>
        <end position="40"/>
    </location>
</feature>
<reference evidence="2 3" key="1">
    <citation type="submission" date="2020-07" db="EMBL/GenBank/DDBJ databases">
        <title>Halosimplex pelagicum sp. nov. and Halosimplex rubrum sp. nov., isolated from salted brown alga Laminaria, and emended description of the genus Halosimplex.</title>
        <authorList>
            <person name="Cui H."/>
        </authorList>
    </citation>
    <scope>NUCLEOTIDE SEQUENCE [LARGE SCALE GENOMIC DNA]</scope>
    <source>
        <strain evidence="2 3">R27</strain>
    </source>
</reference>
<keyword evidence="1" id="KW-0472">Membrane</keyword>
<organism evidence="2 3">
    <name type="scientific">Halosimplex rubrum</name>
    <dbReference type="NCBI Taxonomy" id="869889"/>
    <lineage>
        <taxon>Archaea</taxon>
        <taxon>Methanobacteriati</taxon>
        <taxon>Methanobacteriota</taxon>
        <taxon>Stenosarchaea group</taxon>
        <taxon>Halobacteria</taxon>
        <taxon>Halobacteriales</taxon>
        <taxon>Haloarculaceae</taxon>
        <taxon>Halosimplex</taxon>
    </lineage>
</organism>
<dbReference type="EMBL" id="CP058910">
    <property type="protein sequence ID" value="QLH76496.1"/>
    <property type="molecule type" value="Genomic_DNA"/>
</dbReference>
<keyword evidence="2" id="KW-0808">Transferase</keyword>
<evidence type="ECO:0000313" key="2">
    <source>
        <dbReference type="EMBL" id="QLH76496.1"/>
    </source>
</evidence>
<feature type="transmembrane region" description="Helical" evidence="1">
    <location>
        <begin position="136"/>
        <end position="153"/>
    </location>
</feature>
<dbReference type="GeneID" id="56076973"/>
<keyword evidence="1" id="KW-0812">Transmembrane</keyword>
<dbReference type="GO" id="GO:0016301">
    <property type="term" value="F:kinase activity"/>
    <property type="evidence" value="ECO:0007669"/>
    <property type="project" value="UniProtKB-KW"/>
</dbReference>
<name>A0A7D5TBL6_9EURY</name>
<dbReference type="Proteomes" id="UP000509667">
    <property type="component" value="Chromosome"/>
</dbReference>
<gene>
    <name evidence="2" type="ORF">HZS55_03880</name>
</gene>